<accession>A0A2P6NK55</accession>
<name>A0A2P6NK55_9EUKA</name>
<dbReference type="InterPro" id="IPR012678">
    <property type="entry name" value="Ribosomal_uL23/eL15/eS24_sf"/>
</dbReference>
<dbReference type="OrthoDB" id="10251131at2759"/>
<reference evidence="5 6" key="1">
    <citation type="journal article" date="2018" name="Genome Biol. Evol.">
        <title>Multiple Roots of Fruiting Body Formation in Amoebozoa.</title>
        <authorList>
            <person name="Hillmann F."/>
            <person name="Forbes G."/>
            <person name="Novohradska S."/>
            <person name="Ferling I."/>
            <person name="Riege K."/>
            <person name="Groth M."/>
            <person name="Westermann M."/>
            <person name="Marz M."/>
            <person name="Spaller T."/>
            <person name="Winckler T."/>
            <person name="Schaap P."/>
            <person name="Glockner G."/>
        </authorList>
    </citation>
    <scope>NUCLEOTIDE SEQUENCE [LARGE SCALE GENOMIC DNA]</scope>
    <source>
        <strain evidence="5 6">Jena</strain>
    </source>
</reference>
<dbReference type="Gene3D" id="3.30.70.3370">
    <property type="match status" value="1"/>
</dbReference>
<evidence type="ECO:0000313" key="6">
    <source>
        <dbReference type="Proteomes" id="UP000241769"/>
    </source>
</evidence>
<dbReference type="STRING" id="1890364.A0A2P6NK55"/>
<dbReference type="GO" id="GO:0005840">
    <property type="term" value="C:ribosome"/>
    <property type="evidence" value="ECO:0007669"/>
    <property type="project" value="UniProtKB-KW"/>
</dbReference>
<organism evidence="5 6">
    <name type="scientific">Planoprotostelium fungivorum</name>
    <dbReference type="NCBI Taxonomy" id="1890364"/>
    <lineage>
        <taxon>Eukaryota</taxon>
        <taxon>Amoebozoa</taxon>
        <taxon>Evosea</taxon>
        <taxon>Variosea</taxon>
        <taxon>Cavosteliida</taxon>
        <taxon>Cavosteliaceae</taxon>
        <taxon>Planoprotostelium</taxon>
    </lineage>
</organism>
<evidence type="ECO:0000256" key="1">
    <source>
        <dbReference type="ARBA" id="ARBA00009680"/>
    </source>
</evidence>
<dbReference type="HAMAP" id="MF_00545">
    <property type="entry name" value="Ribosomal_eS24"/>
    <property type="match status" value="1"/>
</dbReference>
<keyword evidence="3" id="KW-0687">Ribonucleoprotein</keyword>
<evidence type="ECO:0000313" key="5">
    <source>
        <dbReference type="EMBL" id="PRP84322.1"/>
    </source>
</evidence>
<proteinExistence type="inferred from homology"/>
<dbReference type="GO" id="GO:1990904">
    <property type="term" value="C:ribonucleoprotein complex"/>
    <property type="evidence" value="ECO:0007669"/>
    <property type="project" value="UniProtKB-KW"/>
</dbReference>
<evidence type="ECO:0000256" key="3">
    <source>
        <dbReference type="ARBA" id="ARBA00023274"/>
    </source>
</evidence>
<protein>
    <recommendedName>
        <fullName evidence="4">40S ribosomal protein S24</fullName>
    </recommendedName>
</protein>
<dbReference type="FunFam" id="3.30.70.3370:FF:000001">
    <property type="entry name" value="40S ribosomal protein S24"/>
    <property type="match status" value="1"/>
</dbReference>
<keyword evidence="2" id="KW-0689">Ribosomal protein</keyword>
<dbReference type="EMBL" id="MDYQ01000065">
    <property type="protein sequence ID" value="PRP84322.1"/>
    <property type="molecule type" value="Genomic_DNA"/>
</dbReference>
<evidence type="ECO:0000256" key="2">
    <source>
        <dbReference type="ARBA" id="ARBA00022980"/>
    </source>
</evidence>
<keyword evidence="6" id="KW-1185">Reference proteome</keyword>
<comment type="similarity">
    <text evidence="1 4">Belongs to the eukaryotic ribosomal protein eS24 family.</text>
</comment>
<dbReference type="GO" id="GO:0006412">
    <property type="term" value="P:translation"/>
    <property type="evidence" value="ECO:0007669"/>
    <property type="project" value="InterPro"/>
</dbReference>
<dbReference type="Pfam" id="PF01282">
    <property type="entry name" value="Ribosomal_S24e"/>
    <property type="match status" value="1"/>
</dbReference>
<dbReference type="SUPFAM" id="SSF54189">
    <property type="entry name" value="Ribosomal proteins S24e, L23 and L15e"/>
    <property type="match status" value="1"/>
</dbReference>
<sequence>MSDNKSVSLRTRKFITNRLLARKQFVVEVIHPGLATVPKAEIKDRLAKLYKVSDPQTIVIYGFTTNFGGNRSSGFGLIYDNLAAFKKYEPKYRLVRAGLATKGTISRKLRKEKKNRVKKVSGTKKAKILYLEYSSILAPSQVMMLLIPKIVGEEETKSEEAGAVSTVELKLQMTSFVQVRDDEVGLFRIRPEGERDDEEECHQIHWSGIDRSYDSSVDGSAIDRRRAECAGGDVGVLLRNVNNGVADLHHRHDHRHGEVGKLHVTTSYPPWAASEEWAKEFQVAEMLTLRSFARDADVTMKSLLDSRRALYQNQNGSFIA</sequence>
<gene>
    <name evidence="5" type="ORF">PROFUN_07623</name>
</gene>
<dbReference type="InterPro" id="IPR001976">
    <property type="entry name" value="Ribosomal_eS24"/>
</dbReference>
<dbReference type="InterPro" id="IPR053709">
    <property type="entry name" value="eRP_eS24_sf"/>
</dbReference>
<dbReference type="Proteomes" id="UP000241769">
    <property type="component" value="Unassembled WGS sequence"/>
</dbReference>
<dbReference type="InterPro" id="IPR018098">
    <property type="entry name" value="Ribosomal_eS24_CS"/>
</dbReference>
<dbReference type="InParanoid" id="A0A2P6NK55"/>
<comment type="caution">
    <text evidence="5">The sequence shown here is derived from an EMBL/GenBank/DDBJ whole genome shotgun (WGS) entry which is preliminary data.</text>
</comment>
<dbReference type="AlphaFoldDB" id="A0A2P6NK55"/>
<dbReference type="PROSITE" id="PS00529">
    <property type="entry name" value="RIBOSOMAL_S24E"/>
    <property type="match status" value="1"/>
</dbReference>
<dbReference type="GO" id="GO:0003735">
    <property type="term" value="F:structural constituent of ribosome"/>
    <property type="evidence" value="ECO:0007669"/>
    <property type="project" value="InterPro"/>
</dbReference>
<evidence type="ECO:0000256" key="4">
    <source>
        <dbReference type="RuleBase" id="RU004383"/>
    </source>
</evidence>
<dbReference type="PANTHER" id="PTHR10496">
    <property type="entry name" value="40S RIBOSOMAL PROTEIN S24"/>
    <property type="match status" value="1"/>
</dbReference>